<dbReference type="GO" id="GO:0000155">
    <property type="term" value="F:phosphorelay sensor kinase activity"/>
    <property type="evidence" value="ECO:0007669"/>
    <property type="project" value="InterPro"/>
</dbReference>
<comment type="catalytic activity">
    <reaction evidence="1">
        <text>ATP + protein L-histidine = ADP + protein N-phospho-L-histidine.</text>
        <dbReference type="EC" id="2.7.13.3"/>
    </reaction>
</comment>
<dbReference type="Pfam" id="PF00512">
    <property type="entry name" value="HisKA"/>
    <property type="match status" value="1"/>
</dbReference>
<dbReference type="PRINTS" id="PR00344">
    <property type="entry name" value="BCTRLSENSOR"/>
</dbReference>
<dbReference type="AlphaFoldDB" id="A0A7W4YVV0"/>
<evidence type="ECO:0000259" key="11">
    <source>
        <dbReference type="PROSITE" id="PS50110"/>
    </source>
</evidence>
<feature type="domain" description="PAC" evidence="13">
    <location>
        <begin position="87"/>
        <end position="139"/>
    </location>
</feature>
<protein>
    <recommendedName>
        <fullName evidence="2">histidine kinase</fullName>
        <ecNumber evidence="2">2.7.13.3</ecNumber>
    </recommendedName>
</protein>
<dbReference type="NCBIfam" id="TIGR00229">
    <property type="entry name" value="sensory_box"/>
    <property type="match status" value="2"/>
</dbReference>
<evidence type="ECO:0000256" key="5">
    <source>
        <dbReference type="ARBA" id="ARBA00022741"/>
    </source>
</evidence>
<keyword evidence="8" id="KW-0902">Two-component regulatory system</keyword>
<dbReference type="Gene3D" id="3.30.450.20">
    <property type="entry name" value="PAS domain"/>
    <property type="match status" value="2"/>
</dbReference>
<evidence type="ECO:0000259" key="13">
    <source>
        <dbReference type="PROSITE" id="PS50113"/>
    </source>
</evidence>
<feature type="domain" description="PAC" evidence="13">
    <location>
        <begin position="215"/>
        <end position="267"/>
    </location>
</feature>
<dbReference type="InterPro" id="IPR001789">
    <property type="entry name" value="Sig_transdc_resp-reg_receiver"/>
</dbReference>
<keyword evidence="3 9" id="KW-0597">Phosphoprotein</keyword>
<dbReference type="InterPro" id="IPR000014">
    <property type="entry name" value="PAS"/>
</dbReference>
<dbReference type="InterPro" id="IPR005467">
    <property type="entry name" value="His_kinase_dom"/>
</dbReference>
<dbReference type="SUPFAM" id="SSF55785">
    <property type="entry name" value="PYP-like sensor domain (PAS domain)"/>
    <property type="match status" value="2"/>
</dbReference>
<dbReference type="CDD" id="cd00130">
    <property type="entry name" value="PAS"/>
    <property type="match status" value="2"/>
</dbReference>
<dbReference type="Pfam" id="PF02518">
    <property type="entry name" value="HATPase_c"/>
    <property type="match status" value="1"/>
</dbReference>
<dbReference type="Proteomes" id="UP000532010">
    <property type="component" value="Unassembled WGS sequence"/>
</dbReference>
<dbReference type="PROSITE" id="PS50113">
    <property type="entry name" value="PAC"/>
    <property type="match status" value="2"/>
</dbReference>
<keyword evidence="7" id="KW-0067">ATP-binding</keyword>
<organism evidence="14 15">
    <name type="scientific">Microvirga lupini</name>
    <dbReference type="NCBI Taxonomy" id="420324"/>
    <lineage>
        <taxon>Bacteria</taxon>
        <taxon>Pseudomonadati</taxon>
        <taxon>Pseudomonadota</taxon>
        <taxon>Alphaproteobacteria</taxon>
        <taxon>Hyphomicrobiales</taxon>
        <taxon>Methylobacteriaceae</taxon>
        <taxon>Microvirga</taxon>
    </lineage>
</organism>
<feature type="modified residue" description="4-aspartylphosphate" evidence="9">
    <location>
        <position position="580"/>
    </location>
</feature>
<dbReference type="InterPro" id="IPR011006">
    <property type="entry name" value="CheY-like_superfamily"/>
</dbReference>
<dbReference type="PANTHER" id="PTHR43065">
    <property type="entry name" value="SENSOR HISTIDINE KINASE"/>
    <property type="match status" value="1"/>
</dbReference>
<evidence type="ECO:0000256" key="2">
    <source>
        <dbReference type="ARBA" id="ARBA00012438"/>
    </source>
</evidence>
<dbReference type="SMART" id="SM00086">
    <property type="entry name" value="PAC"/>
    <property type="match status" value="2"/>
</dbReference>
<evidence type="ECO:0000256" key="7">
    <source>
        <dbReference type="ARBA" id="ARBA00022840"/>
    </source>
</evidence>
<keyword evidence="5" id="KW-0547">Nucleotide-binding</keyword>
<feature type="domain" description="PAS" evidence="12">
    <location>
        <begin position="140"/>
        <end position="213"/>
    </location>
</feature>
<name>A0A7W4YVV0_9HYPH</name>
<dbReference type="InterPro" id="IPR036097">
    <property type="entry name" value="HisK_dim/P_sf"/>
</dbReference>
<dbReference type="Pfam" id="PF00989">
    <property type="entry name" value="PAS"/>
    <property type="match status" value="1"/>
</dbReference>
<evidence type="ECO:0000256" key="4">
    <source>
        <dbReference type="ARBA" id="ARBA00022679"/>
    </source>
</evidence>
<gene>
    <name evidence="14" type="ORF">FHR70_001886</name>
</gene>
<dbReference type="InterPro" id="IPR000700">
    <property type="entry name" value="PAS-assoc_C"/>
</dbReference>
<evidence type="ECO:0000256" key="1">
    <source>
        <dbReference type="ARBA" id="ARBA00000085"/>
    </source>
</evidence>
<keyword evidence="15" id="KW-1185">Reference proteome</keyword>
<dbReference type="PROSITE" id="PS50112">
    <property type="entry name" value="PAS"/>
    <property type="match status" value="2"/>
</dbReference>
<evidence type="ECO:0000259" key="10">
    <source>
        <dbReference type="PROSITE" id="PS50109"/>
    </source>
</evidence>
<dbReference type="InterPro" id="IPR003661">
    <property type="entry name" value="HisK_dim/P_dom"/>
</dbReference>
<dbReference type="SMART" id="SM00388">
    <property type="entry name" value="HisKA"/>
    <property type="match status" value="1"/>
</dbReference>
<dbReference type="PANTHER" id="PTHR43065:SF49">
    <property type="entry name" value="HISTIDINE KINASE"/>
    <property type="match status" value="1"/>
</dbReference>
<evidence type="ECO:0000313" key="15">
    <source>
        <dbReference type="Proteomes" id="UP000532010"/>
    </source>
</evidence>
<dbReference type="InterPro" id="IPR036890">
    <property type="entry name" value="HATPase_C_sf"/>
</dbReference>
<dbReference type="EMBL" id="JACHWB010000002">
    <property type="protein sequence ID" value="MBB3018832.1"/>
    <property type="molecule type" value="Genomic_DNA"/>
</dbReference>
<dbReference type="GO" id="GO:0005524">
    <property type="term" value="F:ATP binding"/>
    <property type="evidence" value="ECO:0007669"/>
    <property type="project" value="UniProtKB-KW"/>
</dbReference>
<evidence type="ECO:0000313" key="14">
    <source>
        <dbReference type="EMBL" id="MBB3018832.1"/>
    </source>
</evidence>
<dbReference type="Pfam" id="PF13426">
    <property type="entry name" value="PAS_9"/>
    <property type="match status" value="1"/>
</dbReference>
<feature type="domain" description="PAS" evidence="12">
    <location>
        <begin position="12"/>
        <end position="85"/>
    </location>
</feature>
<dbReference type="PROSITE" id="PS50109">
    <property type="entry name" value="HIS_KIN"/>
    <property type="match status" value="1"/>
</dbReference>
<evidence type="ECO:0000256" key="6">
    <source>
        <dbReference type="ARBA" id="ARBA00022777"/>
    </source>
</evidence>
<dbReference type="InterPro" id="IPR001610">
    <property type="entry name" value="PAC"/>
</dbReference>
<dbReference type="InterPro" id="IPR004358">
    <property type="entry name" value="Sig_transdc_His_kin-like_C"/>
</dbReference>
<dbReference type="SUPFAM" id="SSF52172">
    <property type="entry name" value="CheY-like"/>
    <property type="match status" value="1"/>
</dbReference>
<feature type="domain" description="Response regulatory" evidence="11">
    <location>
        <begin position="530"/>
        <end position="645"/>
    </location>
</feature>
<dbReference type="Gene3D" id="3.30.565.10">
    <property type="entry name" value="Histidine kinase-like ATPase, C-terminal domain"/>
    <property type="match status" value="1"/>
</dbReference>
<dbReference type="SUPFAM" id="SSF55874">
    <property type="entry name" value="ATPase domain of HSP90 chaperone/DNA topoisomerase II/histidine kinase"/>
    <property type="match status" value="1"/>
</dbReference>
<dbReference type="SUPFAM" id="SSF47384">
    <property type="entry name" value="Homodimeric domain of signal transducing histidine kinase"/>
    <property type="match status" value="1"/>
</dbReference>
<dbReference type="InterPro" id="IPR013767">
    <property type="entry name" value="PAS_fold"/>
</dbReference>
<keyword evidence="4" id="KW-0808">Transferase</keyword>
<comment type="caution">
    <text evidence="14">The sequence shown here is derived from an EMBL/GenBank/DDBJ whole genome shotgun (WGS) entry which is preliminary data.</text>
</comment>
<dbReference type="Pfam" id="PF00072">
    <property type="entry name" value="Response_reg"/>
    <property type="match status" value="1"/>
</dbReference>
<dbReference type="RefSeq" id="WP_183449396.1">
    <property type="nucleotide sequence ID" value="NZ_JACHWB010000002.1"/>
</dbReference>
<proteinExistence type="predicted"/>
<dbReference type="PROSITE" id="PS50110">
    <property type="entry name" value="RESPONSE_REGULATORY"/>
    <property type="match status" value="1"/>
</dbReference>
<accession>A0A7W4YVV0</accession>
<dbReference type="InterPro" id="IPR035965">
    <property type="entry name" value="PAS-like_dom_sf"/>
</dbReference>
<feature type="domain" description="Histidine kinase" evidence="10">
    <location>
        <begin position="287"/>
        <end position="508"/>
    </location>
</feature>
<dbReference type="CDD" id="cd00082">
    <property type="entry name" value="HisKA"/>
    <property type="match status" value="1"/>
</dbReference>
<dbReference type="GO" id="GO:0006355">
    <property type="term" value="P:regulation of DNA-templated transcription"/>
    <property type="evidence" value="ECO:0007669"/>
    <property type="project" value="InterPro"/>
</dbReference>
<dbReference type="SMART" id="SM00091">
    <property type="entry name" value="PAS"/>
    <property type="match status" value="2"/>
</dbReference>
<evidence type="ECO:0000256" key="8">
    <source>
        <dbReference type="ARBA" id="ARBA00023012"/>
    </source>
</evidence>
<evidence type="ECO:0000259" key="12">
    <source>
        <dbReference type="PROSITE" id="PS50112"/>
    </source>
</evidence>
<dbReference type="InterPro" id="IPR003594">
    <property type="entry name" value="HATPase_dom"/>
</dbReference>
<dbReference type="EC" id="2.7.13.3" evidence="2"/>
<reference evidence="14 15" key="1">
    <citation type="submission" date="2020-08" db="EMBL/GenBank/DDBJ databases">
        <title>The Agave Microbiome: Exploring the role of microbial communities in plant adaptations to desert environments.</title>
        <authorList>
            <person name="Partida-Martinez L.P."/>
        </authorList>
    </citation>
    <scope>NUCLEOTIDE SEQUENCE [LARGE SCALE GENOMIC DNA]</scope>
    <source>
        <strain evidence="14 15">AT3.9</strain>
    </source>
</reference>
<sequence length="646" mass="71096">MNVLQSVGPAPHEGRFQLLVDAVTDYAIYMLDPTGIVSSWNAGAQRFKGYTQDEILGEHFSRFYTDEDKATELPRRALETAAREGKFEAEGWRLRKDGTRFWAHVVIDPIRDSRGDLIGFAKITRDLTERKRAQEALKESEERFRLLVHGVTDYAIYMLDRQGHVTNWNAGAERIKGYSQDEIVGKHFSEFYTPEDKATELPRRALETAAREGKFEAEGWRLRKDGTRFWASVVIDSIRNDLGEIIGFAKITRDITERRQAQEALAQAQAALFQAQKMEAVGQLTGGVAHDFNNLLTIIVNSLDLLTRNTRDARDMRLIESAQRAAERGAKLTQQLLAFSRRQPLQPALHNPNTLIGGFEAILRRACGELVKLQLALAPRVRSISVDGPQFEAALLNLIVNARDAMPEGGSLRITTGNVTLGENGQTIAELKPGPYVSVTVADTGSGMAPEILDRVFEPFFTTKEIGKGTGLGLSQVYGFVTQSGGHIKVDSTPGQGTTITMLLPAQDNGEEAVEDEDGTERPIQDSAGTVLIVEDEPAVLEVASDIFDSLGYDVLTATDAREAIAVLGSDAAIDVMFSDVIMPNGMNGVELSRKAHEMRPHLKILLASGYPMSALPTEGLGVGVSFISKPYRWTELADKLRALRS</sequence>
<dbReference type="Gene3D" id="3.40.50.2300">
    <property type="match status" value="1"/>
</dbReference>
<evidence type="ECO:0000256" key="3">
    <source>
        <dbReference type="ARBA" id="ARBA00022553"/>
    </source>
</evidence>
<dbReference type="Gene3D" id="1.10.287.130">
    <property type="match status" value="1"/>
</dbReference>
<keyword evidence="6" id="KW-0418">Kinase</keyword>
<evidence type="ECO:0000256" key="9">
    <source>
        <dbReference type="PROSITE-ProRule" id="PRU00169"/>
    </source>
</evidence>
<dbReference type="SMART" id="SM00448">
    <property type="entry name" value="REC"/>
    <property type="match status" value="1"/>
</dbReference>
<dbReference type="SMART" id="SM00387">
    <property type="entry name" value="HATPase_c"/>
    <property type="match status" value="1"/>
</dbReference>